<evidence type="ECO:0000256" key="8">
    <source>
        <dbReference type="SAM" id="Coils"/>
    </source>
</evidence>
<comment type="subcellular location">
    <subcellularLocation>
        <location evidence="1">Nucleus</location>
    </subcellularLocation>
</comment>
<dbReference type="AlphaFoldDB" id="A0A9N9INS8"/>
<keyword evidence="4" id="KW-0747">Spliceosome</keyword>
<dbReference type="OrthoDB" id="21123at2759"/>
<evidence type="ECO:0000256" key="7">
    <source>
        <dbReference type="ARBA" id="ARBA00023242"/>
    </source>
</evidence>
<keyword evidence="3" id="KW-0507">mRNA processing</keyword>
<dbReference type="GO" id="GO:0000398">
    <property type="term" value="P:mRNA splicing, via spliceosome"/>
    <property type="evidence" value="ECO:0007669"/>
    <property type="project" value="TreeGrafter"/>
</dbReference>
<accession>A0A9N9INS8</accession>
<protein>
    <submittedName>
        <fullName evidence="11">12180_t:CDS:1</fullName>
    </submittedName>
</protein>
<dbReference type="InterPro" id="IPR019339">
    <property type="entry name" value="CIR_N_dom"/>
</dbReference>
<dbReference type="GO" id="GO:0005684">
    <property type="term" value="C:U2-type spliceosomal complex"/>
    <property type="evidence" value="ECO:0007669"/>
    <property type="project" value="TreeGrafter"/>
</dbReference>
<evidence type="ECO:0000313" key="11">
    <source>
        <dbReference type="EMBL" id="CAG8743744.1"/>
    </source>
</evidence>
<keyword evidence="5 8" id="KW-0175">Coiled coil</keyword>
<evidence type="ECO:0000256" key="9">
    <source>
        <dbReference type="SAM" id="MobiDB-lite"/>
    </source>
</evidence>
<feature type="compositionally biased region" description="Basic residues" evidence="9">
    <location>
        <begin position="174"/>
        <end position="187"/>
    </location>
</feature>
<reference evidence="11" key="1">
    <citation type="submission" date="2021-06" db="EMBL/GenBank/DDBJ databases">
        <authorList>
            <person name="Kallberg Y."/>
            <person name="Tangrot J."/>
            <person name="Rosling A."/>
        </authorList>
    </citation>
    <scope>NUCLEOTIDE SEQUENCE</scope>
    <source>
        <strain evidence="11">FL130A</strain>
    </source>
</reference>
<keyword evidence="7" id="KW-0539">Nucleus</keyword>
<evidence type="ECO:0000256" key="2">
    <source>
        <dbReference type="ARBA" id="ARBA00006695"/>
    </source>
</evidence>
<dbReference type="EMBL" id="CAJVPS010036671">
    <property type="protein sequence ID" value="CAG8743744.1"/>
    <property type="molecule type" value="Genomic_DNA"/>
</dbReference>
<feature type="compositionally biased region" description="Basic and acidic residues" evidence="9">
    <location>
        <begin position="188"/>
        <end position="197"/>
    </location>
</feature>
<gene>
    <name evidence="11" type="ORF">ALEPTO_LOCUS13056</name>
</gene>
<feature type="non-terminal residue" evidence="11">
    <location>
        <position position="1"/>
    </location>
</feature>
<evidence type="ECO:0000256" key="5">
    <source>
        <dbReference type="ARBA" id="ARBA00023054"/>
    </source>
</evidence>
<organism evidence="11 12">
    <name type="scientific">Ambispora leptoticha</name>
    <dbReference type="NCBI Taxonomy" id="144679"/>
    <lineage>
        <taxon>Eukaryota</taxon>
        <taxon>Fungi</taxon>
        <taxon>Fungi incertae sedis</taxon>
        <taxon>Mucoromycota</taxon>
        <taxon>Glomeromycotina</taxon>
        <taxon>Glomeromycetes</taxon>
        <taxon>Archaeosporales</taxon>
        <taxon>Ambisporaceae</taxon>
        <taxon>Ambispora</taxon>
    </lineage>
</organism>
<keyword evidence="6" id="KW-0508">mRNA splicing</keyword>
<evidence type="ECO:0000259" key="10">
    <source>
        <dbReference type="SMART" id="SM01083"/>
    </source>
</evidence>
<dbReference type="SMART" id="SM01083">
    <property type="entry name" value="Cir_N"/>
    <property type="match status" value="1"/>
</dbReference>
<dbReference type="PANTHER" id="PTHR16196">
    <property type="entry name" value="CELL CYCLE CONTROL PROTEIN CWF25"/>
    <property type="match status" value="1"/>
</dbReference>
<name>A0A9N9INS8_9GLOM</name>
<dbReference type="InterPro" id="IPR051376">
    <property type="entry name" value="CWC25_splicing_factor"/>
</dbReference>
<feature type="coiled-coil region" evidence="8">
    <location>
        <begin position="23"/>
        <end position="63"/>
    </location>
</feature>
<dbReference type="InterPro" id="IPR022209">
    <property type="entry name" value="CWC25"/>
</dbReference>
<dbReference type="Pfam" id="PF12542">
    <property type="entry name" value="CWC25"/>
    <property type="match status" value="1"/>
</dbReference>
<dbReference type="Pfam" id="PF10197">
    <property type="entry name" value="Cir_N"/>
    <property type="match status" value="1"/>
</dbReference>
<feature type="compositionally biased region" description="Basic and acidic residues" evidence="9">
    <location>
        <begin position="211"/>
        <end position="234"/>
    </location>
</feature>
<evidence type="ECO:0000313" key="12">
    <source>
        <dbReference type="Proteomes" id="UP000789508"/>
    </source>
</evidence>
<comment type="caution">
    <text evidence="11">The sequence shown here is derived from an EMBL/GenBank/DDBJ whole genome shotgun (WGS) entry which is preliminary data.</text>
</comment>
<comment type="similarity">
    <text evidence="2">Belongs to the CWC25 family.</text>
</comment>
<evidence type="ECO:0000256" key="1">
    <source>
        <dbReference type="ARBA" id="ARBA00004123"/>
    </source>
</evidence>
<dbReference type="Proteomes" id="UP000789508">
    <property type="component" value="Unassembled WGS sequence"/>
</dbReference>
<dbReference type="PANTHER" id="PTHR16196:SF0">
    <property type="entry name" value="PRE-MRNA-SPLICING FACTOR CWC25 HOMOLOG"/>
    <property type="match status" value="1"/>
</dbReference>
<feature type="region of interest" description="Disordered" evidence="9">
    <location>
        <begin position="164"/>
        <end position="234"/>
    </location>
</feature>
<evidence type="ECO:0000256" key="3">
    <source>
        <dbReference type="ARBA" id="ARBA00022664"/>
    </source>
</evidence>
<feature type="domain" description="CBF1-interacting co-repressor CIR N-terminal" evidence="10">
    <location>
        <begin position="11"/>
        <end position="47"/>
    </location>
</feature>
<evidence type="ECO:0000256" key="6">
    <source>
        <dbReference type="ARBA" id="ARBA00023187"/>
    </source>
</evidence>
<evidence type="ECO:0000256" key="4">
    <source>
        <dbReference type="ARBA" id="ARBA00022728"/>
    </source>
</evidence>
<keyword evidence="12" id="KW-1185">Reference proteome</keyword>
<proteinExistence type="inferred from homology"/>
<sequence>MGGGDLNMKKSWHPLLIKNQERVWKEEQKAAEEQKKLEQLRKEKEEERQLQELRRLQEEAGGKKGIERLEWMYAAGPNQSSSGQAQEMEEYLLGKKRIDSLITQGNTVSQLSNQSTDIFISAMNPNANTYRDTQAKIREDPLLAIKKMEQDTIKSIVTNPIKMKELKKASFSVKSKKEKNGKKHKDKKDKSEKDNRERRSRNISPSPYRMHRSEDRNHSSEKDNRERHNRDRSP</sequence>